<dbReference type="SUPFAM" id="SSF140990">
    <property type="entry name" value="FtsH protease domain-like"/>
    <property type="match status" value="1"/>
</dbReference>
<dbReference type="HAMAP" id="MF_01458">
    <property type="entry name" value="FtsH"/>
    <property type="match status" value="1"/>
</dbReference>
<dbReference type="SMART" id="SM00382">
    <property type="entry name" value="AAA"/>
    <property type="match status" value="1"/>
</dbReference>
<name>A0A7J7M611_9MAGN</name>
<keyword evidence="13" id="KW-0496">Mitochondrion</keyword>
<dbReference type="Pfam" id="PF01434">
    <property type="entry name" value="Peptidase_M41"/>
    <property type="match status" value="1"/>
</dbReference>
<dbReference type="PROSITE" id="PS00674">
    <property type="entry name" value="AAA"/>
    <property type="match status" value="1"/>
</dbReference>
<dbReference type="GO" id="GO:0004222">
    <property type="term" value="F:metalloendopeptidase activity"/>
    <property type="evidence" value="ECO:0007669"/>
    <property type="project" value="InterPro"/>
</dbReference>
<dbReference type="FunFam" id="1.10.8.60:FF:000019">
    <property type="entry name" value="AFG3-like AAA ATPase 2"/>
    <property type="match status" value="1"/>
</dbReference>
<proteinExistence type="inferred from homology"/>
<dbReference type="NCBIfam" id="TIGR01241">
    <property type="entry name" value="FtsH_fam"/>
    <property type="match status" value="1"/>
</dbReference>
<evidence type="ECO:0000256" key="13">
    <source>
        <dbReference type="ARBA" id="ARBA00023128"/>
    </source>
</evidence>
<dbReference type="CDD" id="cd19501">
    <property type="entry name" value="RecA-like_FtsH"/>
    <property type="match status" value="1"/>
</dbReference>
<keyword evidence="10" id="KW-0067">ATP-binding</keyword>
<evidence type="ECO:0000256" key="4">
    <source>
        <dbReference type="ARBA" id="ARBA00010550"/>
    </source>
</evidence>
<dbReference type="GO" id="GO:0005745">
    <property type="term" value="C:m-AAA complex"/>
    <property type="evidence" value="ECO:0007669"/>
    <property type="project" value="TreeGrafter"/>
</dbReference>
<evidence type="ECO:0000256" key="10">
    <source>
        <dbReference type="ARBA" id="ARBA00022840"/>
    </source>
</evidence>
<comment type="similarity">
    <text evidence="4">In the N-terminal section; belongs to the AAA ATPase family.</text>
</comment>
<dbReference type="InterPro" id="IPR041569">
    <property type="entry name" value="AAA_lid_3"/>
</dbReference>
<dbReference type="GO" id="GO:0008270">
    <property type="term" value="F:zinc ion binding"/>
    <property type="evidence" value="ECO:0007669"/>
    <property type="project" value="InterPro"/>
</dbReference>
<evidence type="ECO:0000313" key="16">
    <source>
        <dbReference type="EMBL" id="KAF6150329.1"/>
    </source>
</evidence>
<dbReference type="FunFam" id="3.40.50.300:FF:000001">
    <property type="entry name" value="ATP-dependent zinc metalloprotease FtsH"/>
    <property type="match status" value="1"/>
</dbReference>
<keyword evidence="5" id="KW-0645">Protease</keyword>
<dbReference type="InterPro" id="IPR003959">
    <property type="entry name" value="ATPase_AAA_core"/>
</dbReference>
<gene>
    <name evidence="16" type="ORF">GIB67_034028</name>
</gene>
<comment type="similarity">
    <text evidence="3">In the C-terminal section; belongs to the peptidase M41 family.</text>
</comment>
<dbReference type="AlphaFoldDB" id="A0A7J7M611"/>
<reference evidence="16 17" key="1">
    <citation type="journal article" date="2020" name="IScience">
        <title>Genome Sequencing of the Endangered Kingdonia uniflora (Circaeasteraceae, Ranunculales) Reveals Potential Mechanisms of Evolutionary Specialization.</title>
        <authorList>
            <person name="Sun Y."/>
            <person name="Deng T."/>
            <person name="Zhang A."/>
            <person name="Moore M.J."/>
            <person name="Landis J.B."/>
            <person name="Lin N."/>
            <person name="Zhang H."/>
            <person name="Zhang X."/>
            <person name="Huang J."/>
            <person name="Zhang X."/>
            <person name="Sun H."/>
            <person name="Wang H."/>
        </authorList>
    </citation>
    <scope>NUCLEOTIDE SEQUENCE [LARGE SCALE GENOMIC DNA]</scope>
    <source>
        <strain evidence="16">TB1705</strain>
        <tissue evidence="16">Leaf</tissue>
    </source>
</reference>
<evidence type="ECO:0000256" key="6">
    <source>
        <dbReference type="ARBA" id="ARBA00022723"/>
    </source>
</evidence>
<evidence type="ECO:0000256" key="14">
    <source>
        <dbReference type="SAM" id="MobiDB-lite"/>
    </source>
</evidence>
<dbReference type="GO" id="GO:0005524">
    <property type="term" value="F:ATP binding"/>
    <property type="evidence" value="ECO:0007669"/>
    <property type="project" value="UniProtKB-KW"/>
</dbReference>
<dbReference type="FunFam" id="1.20.58.760:FF:000005">
    <property type="entry name" value="ATP-dependent zinc metalloprotease FTSH 10, mitochondrial"/>
    <property type="match status" value="1"/>
</dbReference>
<evidence type="ECO:0000256" key="3">
    <source>
        <dbReference type="ARBA" id="ARBA00010044"/>
    </source>
</evidence>
<evidence type="ECO:0000256" key="9">
    <source>
        <dbReference type="ARBA" id="ARBA00022833"/>
    </source>
</evidence>
<keyword evidence="17" id="KW-1185">Reference proteome</keyword>
<evidence type="ECO:0000256" key="12">
    <source>
        <dbReference type="ARBA" id="ARBA00023049"/>
    </source>
</evidence>
<dbReference type="GO" id="GO:0004176">
    <property type="term" value="F:ATP-dependent peptidase activity"/>
    <property type="evidence" value="ECO:0007669"/>
    <property type="project" value="InterPro"/>
</dbReference>
<keyword evidence="12" id="KW-0482">Metalloprotease</keyword>
<protein>
    <recommendedName>
        <fullName evidence="15">AAA+ ATPase domain-containing protein</fullName>
    </recommendedName>
</protein>
<dbReference type="SUPFAM" id="SSF52540">
    <property type="entry name" value="P-loop containing nucleoside triphosphate hydrolases"/>
    <property type="match status" value="1"/>
</dbReference>
<organism evidence="16 17">
    <name type="scientific">Kingdonia uniflora</name>
    <dbReference type="NCBI Taxonomy" id="39325"/>
    <lineage>
        <taxon>Eukaryota</taxon>
        <taxon>Viridiplantae</taxon>
        <taxon>Streptophyta</taxon>
        <taxon>Embryophyta</taxon>
        <taxon>Tracheophyta</taxon>
        <taxon>Spermatophyta</taxon>
        <taxon>Magnoliopsida</taxon>
        <taxon>Ranunculales</taxon>
        <taxon>Circaeasteraceae</taxon>
        <taxon>Kingdonia</taxon>
    </lineage>
</organism>
<evidence type="ECO:0000256" key="7">
    <source>
        <dbReference type="ARBA" id="ARBA00022741"/>
    </source>
</evidence>
<dbReference type="Gene3D" id="1.10.8.60">
    <property type="match status" value="1"/>
</dbReference>
<dbReference type="Proteomes" id="UP000541444">
    <property type="component" value="Unassembled WGS sequence"/>
</dbReference>
<feature type="region of interest" description="Disordered" evidence="14">
    <location>
        <begin position="761"/>
        <end position="803"/>
    </location>
</feature>
<dbReference type="InterPro" id="IPR027417">
    <property type="entry name" value="P-loop_NTPase"/>
</dbReference>
<dbReference type="PANTHER" id="PTHR43655">
    <property type="entry name" value="ATP-DEPENDENT PROTEASE"/>
    <property type="match status" value="1"/>
</dbReference>
<dbReference type="Gene3D" id="1.20.58.760">
    <property type="entry name" value="Peptidase M41"/>
    <property type="match status" value="1"/>
</dbReference>
<feature type="compositionally biased region" description="Basic and acidic residues" evidence="14">
    <location>
        <begin position="761"/>
        <end position="788"/>
    </location>
</feature>
<evidence type="ECO:0000256" key="5">
    <source>
        <dbReference type="ARBA" id="ARBA00022670"/>
    </source>
</evidence>
<dbReference type="EMBL" id="JACGCM010001747">
    <property type="protein sequence ID" value="KAF6150329.1"/>
    <property type="molecule type" value="Genomic_DNA"/>
</dbReference>
<dbReference type="GO" id="GO:0034982">
    <property type="term" value="P:mitochondrial protein processing"/>
    <property type="evidence" value="ECO:0007669"/>
    <property type="project" value="TreeGrafter"/>
</dbReference>
<evidence type="ECO:0000256" key="11">
    <source>
        <dbReference type="ARBA" id="ARBA00022946"/>
    </source>
</evidence>
<dbReference type="OrthoDB" id="1413014at2759"/>
<dbReference type="InterPro" id="IPR000642">
    <property type="entry name" value="Peptidase_M41"/>
</dbReference>
<keyword evidence="9" id="KW-0862">Zinc</keyword>
<dbReference type="Gene3D" id="3.40.50.300">
    <property type="entry name" value="P-loop containing nucleotide triphosphate hydrolases"/>
    <property type="match status" value="1"/>
</dbReference>
<dbReference type="GO" id="GO:0016887">
    <property type="term" value="F:ATP hydrolysis activity"/>
    <property type="evidence" value="ECO:0007669"/>
    <property type="project" value="InterPro"/>
</dbReference>
<feature type="domain" description="AAA+ ATPase" evidence="15">
    <location>
        <begin position="351"/>
        <end position="491"/>
    </location>
</feature>
<comment type="cofactor">
    <cofactor evidence="1">
        <name>Zn(2+)</name>
        <dbReference type="ChEBI" id="CHEBI:29105"/>
    </cofactor>
</comment>
<dbReference type="InterPro" id="IPR003960">
    <property type="entry name" value="ATPase_AAA_CS"/>
</dbReference>
<evidence type="ECO:0000313" key="17">
    <source>
        <dbReference type="Proteomes" id="UP000541444"/>
    </source>
</evidence>
<dbReference type="InterPro" id="IPR050928">
    <property type="entry name" value="ATP-dep_Zn_Metalloprotease"/>
</dbReference>
<dbReference type="InterPro" id="IPR005936">
    <property type="entry name" value="FtsH"/>
</dbReference>
<comment type="caution">
    <text evidence="16">The sequence shown here is derived from an EMBL/GenBank/DDBJ whole genome shotgun (WGS) entry which is preliminary data.</text>
</comment>
<evidence type="ECO:0000256" key="1">
    <source>
        <dbReference type="ARBA" id="ARBA00001947"/>
    </source>
</evidence>
<comment type="subcellular location">
    <subcellularLocation>
        <location evidence="2">Mitochondrion</location>
    </subcellularLocation>
</comment>
<dbReference type="InterPro" id="IPR003593">
    <property type="entry name" value="AAA+_ATPase"/>
</dbReference>
<dbReference type="Pfam" id="PF00004">
    <property type="entry name" value="AAA"/>
    <property type="match status" value="1"/>
</dbReference>
<evidence type="ECO:0000259" key="15">
    <source>
        <dbReference type="SMART" id="SM00382"/>
    </source>
</evidence>
<dbReference type="GO" id="GO:0009535">
    <property type="term" value="C:chloroplast thylakoid membrane"/>
    <property type="evidence" value="ECO:0007669"/>
    <property type="project" value="TreeGrafter"/>
</dbReference>
<evidence type="ECO:0000256" key="8">
    <source>
        <dbReference type="ARBA" id="ARBA00022801"/>
    </source>
</evidence>
<keyword evidence="11" id="KW-0809">Transit peptide</keyword>
<dbReference type="Pfam" id="PF06480">
    <property type="entry name" value="FtsH_ext"/>
    <property type="match status" value="1"/>
</dbReference>
<keyword evidence="6" id="KW-0479">Metal-binding</keyword>
<accession>A0A7J7M611</accession>
<sequence length="803" mass="89448">MIFSRITRSVSRCTRFRFEKSGLLGDFRSGAPRANGNIGGGGDGELGLLRSYLTSIGANKGRFAKSYVNFALGNPRVHRYFSSERPKKKNYENYYVKDKKEIPKGNEQKAESSKDEANTEEDSFLRQLQSYITPLIFIGLVLSSFSFGSQEQKQITFQDFNNKLLEPGLVDHIVVSNKSVVKVYVRNSPRTGQTNDDVQRVPMDEMPARGKSGQYKYYFNIPNAEVFEEKLEEAQAALGINRHDYVPIVYVTEMVWYQELMRFAPTALLLGTLLFFGRRMRSGLGVGGGVGKGRGGIFNIGKAHFTKSDKNTKNKIFFKDVAGCDEAKQEIMEFVHFLKNPKKYQDLGAKIPKGALLVGPPGTGKTLLAKATAGESGVPFLSISGSDFMEMFVGVGPSRVRSLFSEARQCAPSIIFIDEIDAIGRARGRGGMTGANDERESTLNQLLVEMDGFATTSGVVVLAGTNRPDILDKALLRPGRFDRQITIDKPDIKGREQIFRIYLEKIKLDNDPSYFSQRLAALTPGFAGADIANVVNEAALIAARNESALVTMDHFEGAIDRIIGGLEKKNKVISKLERRTVAYHESGHAVTGWFLEHAEPLLKVTIVPRGTAALGFAQYVPNENLLMTKEQLFDMTCMTLGGRASEQVLLGKISTGAQNDLEKVTKMTYAQVAVYGFSDKVGLVSFPQRDDTFEMIKPYSNDTGAIIDKEVRELVAKAYERTLQLVEEHREHIAQIAELLLEKEVLHQDDLLRVLGERPYKPAEPTNYDRFKQGFQEEEKEEKKEKESTNTSAENPDVEVVMA</sequence>
<dbReference type="InterPro" id="IPR011546">
    <property type="entry name" value="Pept_M41_FtsH_extracell"/>
</dbReference>
<dbReference type="PANTHER" id="PTHR43655:SF2">
    <property type="entry name" value="AFG3 LIKE MATRIX AAA PEPTIDASE SUBUNIT 2, ISOFORM A"/>
    <property type="match status" value="1"/>
</dbReference>
<keyword evidence="7" id="KW-0547">Nucleotide-binding</keyword>
<dbReference type="InterPro" id="IPR037219">
    <property type="entry name" value="Peptidase_M41-like"/>
</dbReference>
<evidence type="ECO:0000256" key="2">
    <source>
        <dbReference type="ARBA" id="ARBA00004173"/>
    </source>
</evidence>
<dbReference type="Pfam" id="PF17862">
    <property type="entry name" value="AAA_lid_3"/>
    <property type="match status" value="1"/>
</dbReference>
<dbReference type="Gene3D" id="3.40.1690.20">
    <property type="match status" value="1"/>
</dbReference>
<keyword evidence="8" id="KW-0378">Hydrolase</keyword>